<dbReference type="AlphaFoldDB" id="A0A1L8DAP3"/>
<keyword evidence="2" id="KW-0677">Repeat</keyword>
<evidence type="ECO:0000256" key="1">
    <source>
        <dbReference type="ARBA" id="ARBA00004906"/>
    </source>
</evidence>
<dbReference type="PANTHER" id="PTHR24173">
    <property type="entry name" value="ANKYRIN REPEAT CONTAINING"/>
    <property type="match status" value="1"/>
</dbReference>
<evidence type="ECO:0000256" key="4">
    <source>
        <dbReference type="ARBA" id="ARBA00023043"/>
    </source>
</evidence>
<dbReference type="InterPro" id="IPR036770">
    <property type="entry name" value="Ankyrin_rpt-contain_sf"/>
</dbReference>
<dbReference type="InterPro" id="IPR002110">
    <property type="entry name" value="Ankyrin_rpt"/>
</dbReference>
<dbReference type="SUPFAM" id="SSF48403">
    <property type="entry name" value="Ankyrin repeat"/>
    <property type="match status" value="2"/>
</dbReference>
<protein>
    <recommendedName>
        <fullName evidence="6">Protein fem-1 homolog B</fullName>
    </recommendedName>
</protein>
<dbReference type="Gene3D" id="1.25.40.20">
    <property type="entry name" value="Ankyrin repeat-containing domain"/>
    <property type="match status" value="3"/>
</dbReference>
<name>A0A1L8DAP3_9DIPT</name>
<dbReference type="SMART" id="SM00248">
    <property type="entry name" value="ANK"/>
    <property type="match status" value="8"/>
</dbReference>
<feature type="repeat" description="ANK" evidence="7">
    <location>
        <begin position="163"/>
        <end position="195"/>
    </location>
</feature>
<comment type="similarity">
    <text evidence="5">Belongs to the fem-1 family.</text>
</comment>
<keyword evidence="3" id="KW-0833">Ubl conjugation pathway</keyword>
<sequence length="659" mass="74043">MGKKRYQISNDYLREIVYTSAKDGMPILLYGYLCGVNPKIQNIIINQGNLAGEKHTLSPFMVAAYNGHANVLKMLLERFKPDLENECPLYYDGMFIEGVTALWCAAGAGHLECVKVLVKAGADVNHWTQSHSTPVRAACHLGRLDIVKYLMAHGADIVLPNMYNNTCLMLAAHRGHQDVVEFLMNEGMDINMESRCGATALSYAAEGGHMEICELLINSGAVMTKNDYELTPVLLAAERAHSTTVNVFLEYPGLMTKNEKIEALELLGASVAANEKDAQSLPKAHTYLMAAMEMRHDDPDTVLRKTLDPPIAAYDNWVECQTVTEMQAIRHNVNSIYMEALAVRERILGRKFPDLVAPVIYHGAVCADHGRYDRCEDLWHHALFLRQSNGYPVTRDLQRFAQLFAQMFTIRYPLRLPNVITVLSSCVVEMARTTKRMNAIVSKGSNEDIIDEVDSNIISTLYIICLITKIMKSRKPIDQEDLKQIYKLVKEVVFLDMRLRDGQTILHLACNGALPLDEFRTRDLLGFPCPDTVKLLLHCGASTNDVDFDGNNTLHVLINNVRDPPSRHVTVTLEYVLNRLIRAGAHVDAVNDSGRTPRKSTDIKSIQNIVRSYEVREMKLACLAAHRVARSKIEYEEMVPKHLESFIEMHSANVHSHGN</sequence>
<proteinExistence type="inferred from homology"/>
<dbReference type="Pfam" id="PF00023">
    <property type="entry name" value="Ank"/>
    <property type="match status" value="1"/>
</dbReference>
<dbReference type="PANTHER" id="PTHR24173:SF78">
    <property type="entry name" value="PROTEIN FEM-1 HOMOLOG B"/>
    <property type="match status" value="1"/>
</dbReference>
<organism evidence="8">
    <name type="scientific">Nyssomyia neivai</name>
    <dbReference type="NCBI Taxonomy" id="330878"/>
    <lineage>
        <taxon>Eukaryota</taxon>
        <taxon>Metazoa</taxon>
        <taxon>Ecdysozoa</taxon>
        <taxon>Arthropoda</taxon>
        <taxon>Hexapoda</taxon>
        <taxon>Insecta</taxon>
        <taxon>Pterygota</taxon>
        <taxon>Neoptera</taxon>
        <taxon>Endopterygota</taxon>
        <taxon>Diptera</taxon>
        <taxon>Nematocera</taxon>
        <taxon>Psychodoidea</taxon>
        <taxon>Psychodidae</taxon>
        <taxon>Nyssomyia</taxon>
    </lineage>
</organism>
<feature type="repeat" description="ANK" evidence="7">
    <location>
        <begin position="196"/>
        <end position="228"/>
    </location>
</feature>
<evidence type="ECO:0000256" key="3">
    <source>
        <dbReference type="ARBA" id="ARBA00022786"/>
    </source>
</evidence>
<evidence type="ECO:0000256" key="2">
    <source>
        <dbReference type="ARBA" id="ARBA00022737"/>
    </source>
</evidence>
<evidence type="ECO:0000256" key="6">
    <source>
        <dbReference type="ARBA" id="ARBA00072197"/>
    </source>
</evidence>
<dbReference type="EMBL" id="GFDF01010555">
    <property type="protein sequence ID" value="JAV03529.1"/>
    <property type="molecule type" value="Transcribed_RNA"/>
</dbReference>
<evidence type="ECO:0000313" key="8">
    <source>
        <dbReference type="EMBL" id="JAV03529.1"/>
    </source>
</evidence>
<dbReference type="Pfam" id="PF12796">
    <property type="entry name" value="Ank_2"/>
    <property type="match status" value="2"/>
</dbReference>
<reference evidence="8" key="1">
    <citation type="submission" date="2016-12" db="EMBL/GenBank/DDBJ databases">
        <title>An insight into the sialome and mialome of the sand fly, Nyssomyia neivai.</title>
        <authorList>
            <person name="Sebastian V."/>
            <person name="Goulart T.M."/>
            <person name="Oliveira W."/>
            <person name="Calvo E."/>
            <person name="Oliveira L.F."/>
            <person name="Pinto M.C."/>
            <person name="Rosselino A.M."/>
            <person name="Ribeiro J.M."/>
        </authorList>
    </citation>
    <scope>NUCLEOTIDE SEQUENCE</scope>
</reference>
<dbReference type="PROSITE" id="PS50297">
    <property type="entry name" value="ANK_REP_REGION"/>
    <property type="match status" value="4"/>
</dbReference>
<feature type="repeat" description="ANK" evidence="7">
    <location>
        <begin position="130"/>
        <end position="162"/>
    </location>
</feature>
<evidence type="ECO:0000256" key="7">
    <source>
        <dbReference type="PROSITE-ProRule" id="PRU00023"/>
    </source>
</evidence>
<dbReference type="PROSITE" id="PS50088">
    <property type="entry name" value="ANK_REPEAT"/>
    <property type="match status" value="4"/>
</dbReference>
<accession>A0A1L8DAP3</accession>
<feature type="repeat" description="ANK" evidence="7">
    <location>
        <begin position="97"/>
        <end position="129"/>
    </location>
</feature>
<evidence type="ECO:0000256" key="5">
    <source>
        <dbReference type="ARBA" id="ARBA00038500"/>
    </source>
</evidence>
<comment type="pathway">
    <text evidence="1">Protein modification; protein ubiquitination.</text>
</comment>
<keyword evidence="4 7" id="KW-0040">ANK repeat</keyword>